<dbReference type="Proteomes" id="UP001620626">
    <property type="component" value="Unassembled WGS sequence"/>
</dbReference>
<evidence type="ECO:0000313" key="7">
    <source>
        <dbReference type="Proteomes" id="UP001620626"/>
    </source>
</evidence>
<dbReference type="InterPro" id="IPR027040">
    <property type="entry name" value="PSMD4"/>
</dbReference>
<feature type="region of interest" description="Disordered" evidence="4">
    <location>
        <begin position="302"/>
        <end position="413"/>
    </location>
</feature>
<organism evidence="6 7">
    <name type="scientific">Heterodera trifolii</name>
    <dbReference type="NCBI Taxonomy" id="157864"/>
    <lineage>
        <taxon>Eukaryota</taxon>
        <taxon>Metazoa</taxon>
        <taxon>Ecdysozoa</taxon>
        <taxon>Nematoda</taxon>
        <taxon>Chromadorea</taxon>
        <taxon>Rhabditida</taxon>
        <taxon>Tylenchina</taxon>
        <taxon>Tylenchomorpha</taxon>
        <taxon>Tylenchoidea</taxon>
        <taxon>Heteroderidae</taxon>
        <taxon>Heteroderinae</taxon>
        <taxon>Heterodera</taxon>
    </lineage>
</organism>
<dbReference type="SMART" id="SM00726">
    <property type="entry name" value="UIM"/>
    <property type="match status" value="2"/>
</dbReference>
<dbReference type="FunFam" id="3.40.50.410:FF:000005">
    <property type="entry name" value="26S proteasome non-ATPase regulatory subunit 4"/>
    <property type="match status" value="1"/>
</dbReference>
<reference evidence="6 7" key="1">
    <citation type="submission" date="2024-10" db="EMBL/GenBank/DDBJ databases">
        <authorList>
            <person name="Kim D."/>
        </authorList>
    </citation>
    <scope>NUCLEOTIDE SEQUENCE [LARGE SCALE GENOMIC DNA]</scope>
    <source>
        <strain evidence="6">BH-2024</strain>
    </source>
</reference>
<comment type="caution">
    <text evidence="6">The sequence shown here is derived from an EMBL/GenBank/DDBJ whole genome shotgun (WGS) entry which is preliminary data.</text>
</comment>
<dbReference type="SUPFAM" id="SSF53300">
    <property type="entry name" value="vWA-like"/>
    <property type="match status" value="1"/>
</dbReference>
<dbReference type="InterPro" id="IPR036465">
    <property type="entry name" value="vWFA_dom_sf"/>
</dbReference>
<dbReference type="PROSITE" id="PS50234">
    <property type="entry name" value="VWFA"/>
    <property type="match status" value="1"/>
</dbReference>
<feature type="compositionally biased region" description="Low complexity" evidence="4">
    <location>
        <begin position="232"/>
        <end position="246"/>
    </location>
</feature>
<feature type="domain" description="VWFA" evidence="5">
    <location>
        <begin position="5"/>
        <end position="193"/>
    </location>
</feature>
<evidence type="ECO:0000256" key="1">
    <source>
        <dbReference type="ARBA" id="ARBA00005574"/>
    </source>
</evidence>
<sequence length="413" mass="45273">MTQESTMICVDNSEWMRNGDLPPTRFNCQQEAVRALIHLKLRNNPENAVGLLSLADRIDVLNSLTTEDRKLMVRLHSLEILGVSKVFDGIKTAYLALKHRKNRNHRQRIVVFVGSPLDPLLAEKEMFMKFAKKLKKEKVSVDFVLFGEATAENNKIIADFVDILNGTEEGASHLLVVPVGDTKLYDALLRSPICAGAGAAVGAVGEFGINEEDDPELAMALRISLEEQRLRQQQQQGVEGTGQQQQNAPATMEIDQQQSNSAGQVAPGEGAQQSQQQEMPDLSAMSEEEQLEYVIRLSMTGNQPTQSAQDGQQNQQQSRSPSGAMSTPAPTPMEVEEGTAGNNAKGSTGGGVQLGDLLQHPEMLRQLVGQVPVDSNEATTKDQPKEVKESDEKKSTKKETERKDDKKGNSSEK</sequence>
<accession>A0ABD2LUR0</accession>
<evidence type="ECO:0000259" key="5">
    <source>
        <dbReference type="PROSITE" id="PS50234"/>
    </source>
</evidence>
<dbReference type="Gene3D" id="3.40.50.410">
    <property type="entry name" value="von Willebrand factor, type A domain"/>
    <property type="match status" value="1"/>
</dbReference>
<dbReference type="PROSITE" id="PS50330">
    <property type="entry name" value="UIM"/>
    <property type="match status" value="1"/>
</dbReference>
<keyword evidence="3" id="KW-0647">Proteasome</keyword>
<dbReference type="PANTHER" id="PTHR10223:SF0">
    <property type="entry name" value="26S PROTEASOME NON-ATPASE REGULATORY SUBUNIT 4"/>
    <property type="match status" value="1"/>
</dbReference>
<dbReference type="InterPro" id="IPR002035">
    <property type="entry name" value="VWF_A"/>
</dbReference>
<feature type="compositionally biased region" description="Basic and acidic residues" evidence="4">
    <location>
        <begin position="379"/>
        <end position="413"/>
    </location>
</feature>
<proteinExistence type="inferred from homology"/>
<dbReference type="PANTHER" id="PTHR10223">
    <property type="entry name" value="26S PROTEASOME NON-ATPASE REGULATORY SUBUNIT 4"/>
    <property type="match status" value="1"/>
</dbReference>
<gene>
    <name evidence="6" type="ORF">niasHT_003766</name>
</gene>
<evidence type="ECO:0000256" key="3">
    <source>
        <dbReference type="ARBA" id="ARBA00022942"/>
    </source>
</evidence>
<dbReference type="AlphaFoldDB" id="A0ABD2LUR0"/>
<protein>
    <recommendedName>
        <fullName evidence="2">26S proteasome non-ATPase regulatory subunit 4</fullName>
    </recommendedName>
</protein>
<dbReference type="Gene3D" id="6.10.250.380">
    <property type="match status" value="1"/>
</dbReference>
<dbReference type="EMBL" id="JBICBT010000258">
    <property type="protein sequence ID" value="KAL3118983.1"/>
    <property type="molecule type" value="Genomic_DNA"/>
</dbReference>
<dbReference type="GO" id="GO:0000502">
    <property type="term" value="C:proteasome complex"/>
    <property type="evidence" value="ECO:0007669"/>
    <property type="project" value="UniProtKB-KW"/>
</dbReference>
<dbReference type="Pfam" id="PF02809">
    <property type="entry name" value="UIM"/>
    <property type="match status" value="2"/>
</dbReference>
<evidence type="ECO:0000256" key="4">
    <source>
        <dbReference type="SAM" id="MobiDB-lite"/>
    </source>
</evidence>
<dbReference type="InterPro" id="IPR003903">
    <property type="entry name" value="UIM_dom"/>
</dbReference>
<evidence type="ECO:0000256" key="2">
    <source>
        <dbReference type="ARBA" id="ARBA00014934"/>
    </source>
</evidence>
<feature type="region of interest" description="Disordered" evidence="4">
    <location>
        <begin position="232"/>
        <end position="285"/>
    </location>
</feature>
<name>A0ABD2LUR0_9BILA</name>
<dbReference type="Gene3D" id="6.10.300.40">
    <property type="match status" value="1"/>
</dbReference>
<comment type="similarity">
    <text evidence="1">Belongs to the proteasome subunit S5A family.</text>
</comment>
<feature type="compositionally biased region" description="Polar residues" evidence="4">
    <location>
        <begin position="254"/>
        <end position="263"/>
    </location>
</feature>
<dbReference type="Pfam" id="PF13519">
    <property type="entry name" value="VWA_2"/>
    <property type="match status" value="1"/>
</dbReference>
<evidence type="ECO:0000313" key="6">
    <source>
        <dbReference type="EMBL" id="KAL3118983.1"/>
    </source>
</evidence>
<keyword evidence="7" id="KW-1185">Reference proteome</keyword>
<feature type="compositionally biased region" description="Low complexity" evidence="4">
    <location>
        <begin position="306"/>
        <end position="322"/>
    </location>
</feature>